<proteinExistence type="predicted"/>
<keyword evidence="2" id="KW-1185">Reference proteome</keyword>
<accession>A0A699Z816</accession>
<reference evidence="1 2" key="1">
    <citation type="submission" date="2020-02" db="EMBL/GenBank/DDBJ databases">
        <title>Draft genome sequence of Haematococcus lacustris strain NIES-144.</title>
        <authorList>
            <person name="Morimoto D."/>
            <person name="Nakagawa S."/>
            <person name="Yoshida T."/>
            <person name="Sawayama S."/>
        </authorList>
    </citation>
    <scope>NUCLEOTIDE SEQUENCE [LARGE SCALE GENOMIC DNA]</scope>
    <source>
        <strain evidence="1 2">NIES-144</strain>
    </source>
</reference>
<dbReference type="Proteomes" id="UP000485058">
    <property type="component" value="Unassembled WGS sequence"/>
</dbReference>
<name>A0A699Z816_HAELA</name>
<evidence type="ECO:0000313" key="2">
    <source>
        <dbReference type="Proteomes" id="UP000485058"/>
    </source>
</evidence>
<sequence length="71" mass="7522">MCSFDEAVAGRLEGERESTDACNRLGHLVKALAKVPHQVLEPVAKDWVPLLLEYAAAAKATAGEEDGTSGQ</sequence>
<protein>
    <recommendedName>
        <fullName evidence="3">Importin N-terminal domain-containing protein</fullName>
    </recommendedName>
</protein>
<comment type="caution">
    <text evidence="1">The sequence shown here is derived from an EMBL/GenBank/DDBJ whole genome shotgun (WGS) entry which is preliminary data.</text>
</comment>
<organism evidence="1 2">
    <name type="scientific">Haematococcus lacustris</name>
    <name type="common">Green alga</name>
    <name type="synonym">Haematococcus pluvialis</name>
    <dbReference type="NCBI Taxonomy" id="44745"/>
    <lineage>
        <taxon>Eukaryota</taxon>
        <taxon>Viridiplantae</taxon>
        <taxon>Chlorophyta</taxon>
        <taxon>core chlorophytes</taxon>
        <taxon>Chlorophyceae</taxon>
        <taxon>CS clade</taxon>
        <taxon>Chlamydomonadales</taxon>
        <taxon>Haematococcaceae</taxon>
        <taxon>Haematococcus</taxon>
    </lineage>
</organism>
<evidence type="ECO:0008006" key="3">
    <source>
        <dbReference type="Google" id="ProtNLM"/>
    </source>
</evidence>
<evidence type="ECO:0000313" key="1">
    <source>
        <dbReference type="EMBL" id="GFH15379.1"/>
    </source>
</evidence>
<gene>
    <name evidence="1" type="ORF">HaLaN_11598</name>
</gene>
<dbReference type="EMBL" id="BLLF01000842">
    <property type="protein sequence ID" value="GFH15379.1"/>
    <property type="molecule type" value="Genomic_DNA"/>
</dbReference>
<dbReference type="AlphaFoldDB" id="A0A699Z816"/>